<evidence type="ECO:0000256" key="1">
    <source>
        <dbReference type="ARBA" id="ARBA00023180"/>
    </source>
</evidence>
<dbReference type="Pfam" id="PF00129">
    <property type="entry name" value="MHC_I"/>
    <property type="match status" value="1"/>
</dbReference>
<evidence type="ECO:0000256" key="2">
    <source>
        <dbReference type="SAM" id="SignalP"/>
    </source>
</evidence>
<proteinExistence type="predicted"/>
<name>A0A9D3LSH3_ANGAN</name>
<feature type="signal peptide" evidence="2">
    <location>
        <begin position="1"/>
        <end position="19"/>
    </location>
</feature>
<dbReference type="InterPro" id="IPR011162">
    <property type="entry name" value="MHC_I/II-like_Ag-recog"/>
</dbReference>
<dbReference type="InterPro" id="IPR011161">
    <property type="entry name" value="MHC_I-like_Ag-recog"/>
</dbReference>
<feature type="chain" id="PRO_5039051538" description="MHC class I-like antigen recognition-like domain-containing protein" evidence="2">
    <location>
        <begin position="20"/>
        <end position="225"/>
    </location>
</feature>
<gene>
    <name evidence="4" type="ORF">ANANG_G00285210</name>
</gene>
<keyword evidence="2" id="KW-0732">Signal</keyword>
<dbReference type="PANTHER" id="PTHR16675:SF237">
    <property type="entry name" value="MHC CLASS I ANTIGEN TRANSCRIPT VARIANT 1-RELATED"/>
    <property type="match status" value="1"/>
</dbReference>
<dbReference type="AlphaFoldDB" id="A0A9D3LSH3"/>
<evidence type="ECO:0000313" key="4">
    <source>
        <dbReference type="EMBL" id="KAG5831893.1"/>
    </source>
</evidence>
<dbReference type="GO" id="GO:0009897">
    <property type="term" value="C:external side of plasma membrane"/>
    <property type="evidence" value="ECO:0007669"/>
    <property type="project" value="TreeGrafter"/>
</dbReference>
<sequence length="225" mass="25674">MGVLALLCVVLCGICGGNAATHSLKYIYVVVTGDTDSPDFTITGLVDGEEFVHYDSSIRRMIPKTEWMEKSVDKQYWDKQTQKALYAHHIFKDNIGIAMQHYKSTQGQHILEWTVGCVWDDKTRNAGGIERYVYDWKRFFPDAIKNWSFIPPAQQLFISAVKWNPAELENYSQTQTCIESLKKYVSYRKSTLERTVAPDVSLLQKDSSSPVVTCHATGFYPVTLR</sequence>
<evidence type="ECO:0000313" key="5">
    <source>
        <dbReference type="Proteomes" id="UP001044222"/>
    </source>
</evidence>
<dbReference type="Proteomes" id="UP001044222">
    <property type="component" value="Chromosome 17"/>
</dbReference>
<dbReference type="SUPFAM" id="SSF54452">
    <property type="entry name" value="MHC antigen-recognition domain"/>
    <property type="match status" value="1"/>
</dbReference>
<dbReference type="GO" id="GO:0006955">
    <property type="term" value="P:immune response"/>
    <property type="evidence" value="ECO:0007669"/>
    <property type="project" value="TreeGrafter"/>
</dbReference>
<dbReference type="InterPro" id="IPR050208">
    <property type="entry name" value="MHC_class-I_related"/>
</dbReference>
<dbReference type="GO" id="GO:0005615">
    <property type="term" value="C:extracellular space"/>
    <property type="evidence" value="ECO:0007669"/>
    <property type="project" value="TreeGrafter"/>
</dbReference>
<protein>
    <recommendedName>
        <fullName evidence="3">MHC class I-like antigen recognition-like domain-containing protein</fullName>
    </recommendedName>
</protein>
<feature type="domain" description="MHC class I-like antigen recognition-like" evidence="3">
    <location>
        <begin position="21"/>
        <end position="192"/>
    </location>
</feature>
<organism evidence="4 5">
    <name type="scientific">Anguilla anguilla</name>
    <name type="common">European freshwater eel</name>
    <name type="synonym">Muraena anguilla</name>
    <dbReference type="NCBI Taxonomy" id="7936"/>
    <lineage>
        <taxon>Eukaryota</taxon>
        <taxon>Metazoa</taxon>
        <taxon>Chordata</taxon>
        <taxon>Craniata</taxon>
        <taxon>Vertebrata</taxon>
        <taxon>Euteleostomi</taxon>
        <taxon>Actinopterygii</taxon>
        <taxon>Neopterygii</taxon>
        <taxon>Teleostei</taxon>
        <taxon>Anguilliformes</taxon>
        <taxon>Anguillidae</taxon>
        <taxon>Anguilla</taxon>
    </lineage>
</organism>
<evidence type="ECO:0000259" key="3">
    <source>
        <dbReference type="Pfam" id="PF00129"/>
    </source>
</evidence>
<dbReference type="Gene3D" id="3.30.500.10">
    <property type="entry name" value="MHC class I-like antigen recognition-like"/>
    <property type="match status" value="1"/>
</dbReference>
<reference evidence="4" key="1">
    <citation type="submission" date="2021-01" db="EMBL/GenBank/DDBJ databases">
        <title>A chromosome-scale assembly of European eel, Anguilla anguilla.</title>
        <authorList>
            <person name="Henkel C."/>
            <person name="Jong-Raadsen S.A."/>
            <person name="Dufour S."/>
            <person name="Weltzien F.-A."/>
            <person name="Palstra A.P."/>
            <person name="Pelster B."/>
            <person name="Spaink H.P."/>
            <person name="Van Den Thillart G.E."/>
            <person name="Jansen H."/>
            <person name="Zahm M."/>
            <person name="Klopp C."/>
            <person name="Cedric C."/>
            <person name="Louis A."/>
            <person name="Berthelot C."/>
            <person name="Parey E."/>
            <person name="Roest Crollius H."/>
            <person name="Montfort J."/>
            <person name="Robinson-Rechavi M."/>
            <person name="Bucao C."/>
            <person name="Bouchez O."/>
            <person name="Gislard M."/>
            <person name="Lluch J."/>
            <person name="Milhes M."/>
            <person name="Lampietro C."/>
            <person name="Lopez Roques C."/>
            <person name="Donnadieu C."/>
            <person name="Braasch I."/>
            <person name="Desvignes T."/>
            <person name="Postlethwait J."/>
            <person name="Bobe J."/>
            <person name="Guiguen Y."/>
            <person name="Dirks R."/>
        </authorList>
    </citation>
    <scope>NUCLEOTIDE SEQUENCE</scope>
    <source>
        <strain evidence="4">Tag_6206</strain>
        <tissue evidence="4">Liver</tissue>
    </source>
</reference>
<keyword evidence="5" id="KW-1185">Reference proteome</keyword>
<accession>A0A9D3LSH3</accession>
<comment type="caution">
    <text evidence="4">The sequence shown here is derived from an EMBL/GenBank/DDBJ whole genome shotgun (WGS) entry which is preliminary data.</text>
</comment>
<keyword evidence="1" id="KW-0325">Glycoprotein</keyword>
<dbReference type="PANTHER" id="PTHR16675">
    <property type="entry name" value="MHC CLASS I-RELATED"/>
    <property type="match status" value="1"/>
</dbReference>
<dbReference type="InterPro" id="IPR037055">
    <property type="entry name" value="MHC_I-like_Ag-recog_sf"/>
</dbReference>
<dbReference type="EMBL" id="JAFIRN010000017">
    <property type="protein sequence ID" value="KAG5831893.1"/>
    <property type="molecule type" value="Genomic_DNA"/>
</dbReference>